<reference evidence="1 2" key="1">
    <citation type="submission" date="2014-01" db="EMBL/GenBank/DDBJ databases">
        <title>Genome sequence and analysis of Xanthomonas arboricola pv. pruni.</title>
        <authorList>
            <person name="Fujikawa T."/>
            <person name="Nakazono-Nagaoka E."/>
        </authorList>
    </citation>
    <scope>NUCLEOTIDE SEQUENCE [LARGE SCALE GENOMIC DNA]</scope>
    <source>
        <strain evidence="2">MAFF 301420</strain>
    </source>
</reference>
<evidence type="ECO:0000313" key="2">
    <source>
        <dbReference type="Proteomes" id="UP000019084"/>
    </source>
</evidence>
<feature type="non-terminal residue" evidence="1">
    <location>
        <position position="73"/>
    </location>
</feature>
<gene>
    <name evidence="1" type="ORF">XPR_2950</name>
</gene>
<name>W4SI93_9XANT</name>
<accession>W4SI93</accession>
<feature type="non-terminal residue" evidence="1">
    <location>
        <position position="1"/>
    </location>
</feature>
<comment type="caution">
    <text evidence="1">The sequence shown here is derived from an EMBL/GenBank/DDBJ whole genome shotgun (WGS) entry which is preliminary data.</text>
</comment>
<protein>
    <submittedName>
        <fullName evidence="1">Uncharacterized protein</fullName>
    </submittedName>
</protein>
<evidence type="ECO:0000313" key="1">
    <source>
        <dbReference type="EMBL" id="GAE56315.1"/>
    </source>
</evidence>
<sequence>CADLRAELFAPFRRGAGAQRLERARRERDRGRQHPLCPGAGVAARVVACQSNNEGARSGEADLRQLTGLAGSL</sequence>
<dbReference type="EMBL" id="BAVC01000244">
    <property type="protein sequence ID" value="GAE56315.1"/>
    <property type="molecule type" value="Genomic_DNA"/>
</dbReference>
<dbReference type="AlphaFoldDB" id="W4SI93"/>
<proteinExistence type="predicted"/>
<dbReference type="Proteomes" id="UP000019084">
    <property type="component" value="Unassembled WGS sequence"/>
</dbReference>
<organism evidence="1 2">
    <name type="scientific">Xanthomonas arboricola pv. pruni MAFF 301420</name>
    <dbReference type="NCBI Taxonomy" id="1418095"/>
    <lineage>
        <taxon>Bacteria</taxon>
        <taxon>Pseudomonadati</taxon>
        <taxon>Pseudomonadota</taxon>
        <taxon>Gammaproteobacteria</taxon>
        <taxon>Lysobacterales</taxon>
        <taxon>Lysobacteraceae</taxon>
        <taxon>Xanthomonas</taxon>
    </lineage>
</organism>